<keyword evidence="6" id="KW-0560">Oxidoreductase</keyword>
<proteinExistence type="inferred from homology"/>
<dbReference type="InterPro" id="IPR036291">
    <property type="entry name" value="NAD(P)-bd_dom_sf"/>
</dbReference>
<evidence type="ECO:0000259" key="7">
    <source>
        <dbReference type="Pfam" id="PF04321"/>
    </source>
</evidence>
<dbReference type="GO" id="GO:0019305">
    <property type="term" value="P:dTDP-rhamnose biosynthetic process"/>
    <property type="evidence" value="ECO:0007669"/>
    <property type="project" value="UniProtKB-UniPathway"/>
</dbReference>
<comment type="similarity">
    <text evidence="2 6">Belongs to the dTDP-4-dehydrorhamnose reductase family.</text>
</comment>
<evidence type="ECO:0000256" key="1">
    <source>
        <dbReference type="ARBA" id="ARBA00004781"/>
    </source>
</evidence>
<dbReference type="InterPro" id="IPR029903">
    <property type="entry name" value="RmlD-like-bd"/>
</dbReference>
<dbReference type="Pfam" id="PF04321">
    <property type="entry name" value="RmlD_sub_bind"/>
    <property type="match status" value="1"/>
</dbReference>
<accession>A0A4R0NBT7</accession>
<evidence type="ECO:0000256" key="4">
    <source>
        <dbReference type="ARBA" id="ARBA00017099"/>
    </source>
</evidence>
<evidence type="ECO:0000256" key="6">
    <source>
        <dbReference type="RuleBase" id="RU364082"/>
    </source>
</evidence>
<dbReference type="SUPFAM" id="SSF51735">
    <property type="entry name" value="NAD(P)-binding Rossmann-fold domains"/>
    <property type="match status" value="1"/>
</dbReference>
<dbReference type="PANTHER" id="PTHR10491">
    <property type="entry name" value="DTDP-4-DEHYDRORHAMNOSE REDUCTASE"/>
    <property type="match status" value="1"/>
</dbReference>
<evidence type="ECO:0000256" key="5">
    <source>
        <dbReference type="ARBA" id="ARBA00048200"/>
    </source>
</evidence>
<feature type="domain" description="RmlD-like substrate binding" evidence="7">
    <location>
        <begin position="3"/>
        <end position="293"/>
    </location>
</feature>
<dbReference type="GO" id="GO:0008831">
    <property type="term" value="F:dTDP-4-dehydrorhamnose reductase activity"/>
    <property type="evidence" value="ECO:0007669"/>
    <property type="project" value="UniProtKB-EC"/>
</dbReference>
<dbReference type="UniPathway" id="UPA00124"/>
<comment type="pathway">
    <text evidence="1 6">Carbohydrate biosynthesis; dTDP-L-rhamnose biosynthesis.</text>
</comment>
<dbReference type="OrthoDB" id="9803892at2"/>
<evidence type="ECO:0000256" key="3">
    <source>
        <dbReference type="ARBA" id="ARBA00012929"/>
    </source>
</evidence>
<keyword evidence="9" id="KW-1185">Reference proteome</keyword>
<comment type="function">
    <text evidence="6">Catalyzes the reduction of dTDP-6-deoxy-L-lyxo-4-hexulose to yield dTDP-L-rhamnose.</text>
</comment>
<reference evidence="8 9" key="1">
    <citation type="submission" date="2019-02" db="EMBL/GenBank/DDBJ databases">
        <title>Pedobacter sp. RP-1-14 sp. nov., isolated from Arctic soil.</title>
        <authorList>
            <person name="Dahal R.H."/>
        </authorList>
    </citation>
    <scope>NUCLEOTIDE SEQUENCE [LARGE SCALE GENOMIC DNA]</scope>
    <source>
        <strain evidence="8 9">RP-1-14</strain>
    </source>
</reference>
<dbReference type="InterPro" id="IPR005913">
    <property type="entry name" value="dTDP_dehydrorham_reduct"/>
</dbReference>
<dbReference type="CDD" id="cd05254">
    <property type="entry name" value="dTDP_HR_like_SDR_e"/>
    <property type="match status" value="1"/>
</dbReference>
<dbReference type="EC" id="1.1.1.133" evidence="3 6"/>
<gene>
    <name evidence="8" type="ORF">EZ437_21230</name>
</gene>
<comment type="catalytic activity">
    <reaction evidence="5">
        <text>dTDP-beta-L-rhamnose + NADP(+) = dTDP-4-dehydro-beta-L-rhamnose + NADPH + H(+)</text>
        <dbReference type="Rhea" id="RHEA:21796"/>
        <dbReference type="ChEBI" id="CHEBI:15378"/>
        <dbReference type="ChEBI" id="CHEBI:57510"/>
        <dbReference type="ChEBI" id="CHEBI:57783"/>
        <dbReference type="ChEBI" id="CHEBI:58349"/>
        <dbReference type="ChEBI" id="CHEBI:62830"/>
        <dbReference type="EC" id="1.1.1.133"/>
    </reaction>
</comment>
<evidence type="ECO:0000256" key="2">
    <source>
        <dbReference type="ARBA" id="ARBA00010944"/>
    </source>
</evidence>
<keyword evidence="6" id="KW-0521">NADP</keyword>
<dbReference type="RefSeq" id="WP_131598145.1">
    <property type="nucleotide sequence ID" value="NZ_SJSL01000011.1"/>
</dbReference>
<sequence>MKTILVTGSNGLLGQKITQQVLLTRQFNLIATAKGPDRYPVRSGYIYADMDILDPVAVKNVVEIHKPDAIIHTAAMTNVDTCEDQKELAYQLNVTAVRTLVELCQIHNIQLVHLSTDFIFDGEHGPYDEMAAPNPLSYYGQTKLEAEEAIKTAQCKWAILRTIIVYGIVSDMSRSNIVLWAKGALEKGAPINVVNDQWRMPTLAEDLADCCLLAVEKDAFGVYNASGKDMMSISELVGRVADYWHLDKSLINEISAETLNQTAKRPARTGFILDKTIRELGYNPHSFEEGLQILDQQLAGN</sequence>
<evidence type="ECO:0000313" key="9">
    <source>
        <dbReference type="Proteomes" id="UP000293347"/>
    </source>
</evidence>
<dbReference type="Gene3D" id="3.40.50.720">
    <property type="entry name" value="NAD(P)-binding Rossmann-like Domain"/>
    <property type="match status" value="1"/>
</dbReference>
<dbReference type="EMBL" id="SJSL01000011">
    <property type="protein sequence ID" value="TCC96753.1"/>
    <property type="molecule type" value="Genomic_DNA"/>
</dbReference>
<dbReference type="AlphaFoldDB" id="A0A4R0NBT7"/>
<organism evidence="8 9">
    <name type="scientific">Pedobacter psychroterrae</name>
    <dbReference type="NCBI Taxonomy" id="2530453"/>
    <lineage>
        <taxon>Bacteria</taxon>
        <taxon>Pseudomonadati</taxon>
        <taxon>Bacteroidota</taxon>
        <taxon>Sphingobacteriia</taxon>
        <taxon>Sphingobacteriales</taxon>
        <taxon>Sphingobacteriaceae</taxon>
        <taxon>Pedobacter</taxon>
    </lineage>
</organism>
<comment type="caution">
    <text evidence="8">The sequence shown here is derived from an EMBL/GenBank/DDBJ whole genome shotgun (WGS) entry which is preliminary data.</text>
</comment>
<protein>
    <recommendedName>
        <fullName evidence="4 6">dTDP-4-dehydrorhamnose reductase</fullName>
        <ecNumber evidence="3 6">1.1.1.133</ecNumber>
    </recommendedName>
</protein>
<name>A0A4R0NBT7_9SPHI</name>
<evidence type="ECO:0000313" key="8">
    <source>
        <dbReference type="EMBL" id="TCC96753.1"/>
    </source>
</evidence>
<dbReference type="Proteomes" id="UP000293347">
    <property type="component" value="Unassembled WGS sequence"/>
</dbReference>
<dbReference type="PANTHER" id="PTHR10491:SF4">
    <property type="entry name" value="METHIONINE ADENOSYLTRANSFERASE 2 SUBUNIT BETA"/>
    <property type="match status" value="1"/>
</dbReference>
<dbReference type="GO" id="GO:0005829">
    <property type="term" value="C:cytosol"/>
    <property type="evidence" value="ECO:0007669"/>
    <property type="project" value="TreeGrafter"/>
</dbReference>